<name>A0ABW5YIS8_9FLAO</name>
<reference evidence="4" key="1">
    <citation type="journal article" date="2019" name="Int. J. Syst. Evol. Microbiol.">
        <title>The Global Catalogue of Microorganisms (GCM) 10K type strain sequencing project: providing services to taxonomists for standard genome sequencing and annotation.</title>
        <authorList>
            <consortium name="The Broad Institute Genomics Platform"/>
            <consortium name="The Broad Institute Genome Sequencing Center for Infectious Disease"/>
            <person name="Wu L."/>
            <person name="Ma J."/>
        </authorList>
    </citation>
    <scope>NUCLEOTIDE SEQUENCE [LARGE SCALE GENOMIC DNA]</scope>
    <source>
        <strain evidence="4">KCTC 22671</strain>
    </source>
</reference>
<accession>A0ABW5YIS8</accession>
<evidence type="ECO:0000313" key="3">
    <source>
        <dbReference type="EMBL" id="MFD2890888.1"/>
    </source>
</evidence>
<dbReference type="InterPro" id="IPR050640">
    <property type="entry name" value="Bact_2-comp_sensor_kinase"/>
</dbReference>
<feature type="domain" description="Signal transduction histidine kinase internal region" evidence="2">
    <location>
        <begin position="162"/>
        <end position="238"/>
    </location>
</feature>
<comment type="caution">
    <text evidence="3">The sequence shown here is derived from an EMBL/GenBank/DDBJ whole genome shotgun (WGS) entry which is preliminary data.</text>
</comment>
<organism evidence="3 4">
    <name type="scientific">Flavobacterium chuncheonense</name>
    <dbReference type="NCBI Taxonomy" id="2026653"/>
    <lineage>
        <taxon>Bacteria</taxon>
        <taxon>Pseudomonadati</taxon>
        <taxon>Bacteroidota</taxon>
        <taxon>Flavobacteriia</taxon>
        <taxon>Flavobacteriales</taxon>
        <taxon>Flavobacteriaceae</taxon>
        <taxon>Flavobacterium</taxon>
    </lineage>
</organism>
<dbReference type="Pfam" id="PF06580">
    <property type="entry name" value="His_kinase"/>
    <property type="match status" value="1"/>
</dbReference>
<dbReference type="Proteomes" id="UP001597534">
    <property type="component" value="Unassembled WGS sequence"/>
</dbReference>
<keyword evidence="1" id="KW-1133">Transmembrane helix</keyword>
<gene>
    <name evidence="3" type="ORF">ACFS5J_02550</name>
</gene>
<keyword evidence="4" id="KW-1185">Reference proteome</keyword>
<keyword evidence="1" id="KW-0812">Transmembrane</keyword>
<sequence>MKNIYHKIYQNRHFLLFILLFAYLQSIYGRILIRQDINVYTFTPEAAFAALLRSGLLFVITLFFIRKWKKRNVFDSKTILKIFTSSLLAFVLVIQLIGFLVAIAFGNVERNFNSHTLSITLFSHFLDGIIYGCFFLAYYYYQSNKKQQQKLASYKESLAESKINQLKAQLNPHFLFNNLNVLDQLIEEDKHKASDFLNEFAEIYRYVLHSSDQELMTVEQEINFVMRYFKLIQHKYGSAYQLHIEVKNQKGLIVPMTLQLLIENAIQHNLGTKENPVYIKIKVDENITILNNLNLKQNNKSTSGRALKNLKEQYGLLSEHQIEFQQTENKFSVIVPIIHIQNK</sequence>
<dbReference type="PANTHER" id="PTHR34220:SF7">
    <property type="entry name" value="SENSOR HISTIDINE KINASE YPDA"/>
    <property type="match status" value="1"/>
</dbReference>
<dbReference type="EMBL" id="JBHUPC010000010">
    <property type="protein sequence ID" value="MFD2890888.1"/>
    <property type="molecule type" value="Genomic_DNA"/>
</dbReference>
<dbReference type="GO" id="GO:0004673">
    <property type="term" value="F:protein histidine kinase activity"/>
    <property type="evidence" value="ECO:0007669"/>
    <property type="project" value="UniProtKB-EC"/>
</dbReference>
<feature type="transmembrane region" description="Helical" evidence="1">
    <location>
        <begin position="86"/>
        <end position="105"/>
    </location>
</feature>
<feature type="transmembrane region" description="Helical" evidence="1">
    <location>
        <begin position="45"/>
        <end position="65"/>
    </location>
</feature>
<dbReference type="EC" id="2.7.13.3" evidence="3"/>
<evidence type="ECO:0000259" key="2">
    <source>
        <dbReference type="Pfam" id="PF06580"/>
    </source>
</evidence>
<evidence type="ECO:0000256" key="1">
    <source>
        <dbReference type="SAM" id="Phobius"/>
    </source>
</evidence>
<feature type="transmembrane region" description="Helical" evidence="1">
    <location>
        <begin position="117"/>
        <end position="141"/>
    </location>
</feature>
<dbReference type="PANTHER" id="PTHR34220">
    <property type="entry name" value="SENSOR HISTIDINE KINASE YPDA"/>
    <property type="match status" value="1"/>
</dbReference>
<dbReference type="InterPro" id="IPR010559">
    <property type="entry name" value="Sig_transdc_His_kin_internal"/>
</dbReference>
<protein>
    <submittedName>
        <fullName evidence="3">Sensor histidine kinase</fullName>
        <ecNumber evidence="3">2.7.13.3</ecNumber>
    </submittedName>
</protein>
<evidence type="ECO:0000313" key="4">
    <source>
        <dbReference type="Proteomes" id="UP001597534"/>
    </source>
</evidence>
<keyword evidence="1" id="KW-0472">Membrane</keyword>
<keyword evidence="3" id="KW-0418">Kinase</keyword>
<keyword evidence="3" id="KW-0808">Transferase</keyword>
<dbReference type="RefSeq" id="WP_379810402.1">
    <property type="nucleotide sequence ID" value="NZ_JBHUPC010000010.1"/>
</dbReference>
<proteinExistence type="predicted"/>